<evidence type="ECO:0000313" key="8">
    <source>
        <dbReference type="EMBL" id="SCZ48096.1"/>
    </source>
</evidence>
<evidence type="ECO:0000313" key="10">
    <source>
        <dbReference type="Proteomes" id="UP000078356"/>
    </source>
</evidence>
<reference evidence="6 10" key="2">
    <citation type="submission" date="2016-04" db="EMBL/GenBank/DDBJ databases">
        <title>Draft Genome Sequences of Staphylococcus capitis Strain H36, S. capitis Strain H65, S. cohnii Strain H62, S. hominis Strain H69, Mycobacterium iranicum Strain H39, Plantibacter sp. Strain H53, Pseudomonas oryzihabitans Strain H72, and Microbacterium sp. Strain H83, isolated from residential settings.</title>
        <authorList>
            <person name="Lymperopoulou D."/>
            <person name="Adams R.I."/>
            <person name="Lindow S."/>
            <person name="Coil D.A."/>
            <person name="Jospin G."/>
            <person name="Eisen J.A."/>
        </authorList>
    </citation>
    <scope>NUCLEOTIDE SEQUENCE [LARGE SCALE GENOMIC DNA]</scope>
    <source>
        <strain evidence="6 10">H72</strain>
    </source>
</reference>
<reference evidence="7 12" key="5">
    <citation type="submission" date="2017-01" db="EMBL/GenBank/DDBJ databases">
        <title>Pseudomonas psychrotolerans genome sequencing and assembly.</title>
        <authorList>
            <person name="Vyas B."/>
            <person name="Mayilraj S."/>
        </authorList>
    </citation>
    <scope>NUCLEOTIDE SEQUENCE [LARGE SCALE GENOMIC DNA]</scope>
    <source>
        <strain evidence="7 12">SDS18</strain>
    </source>
</reference>
<dbReference type="Proteomes" id="UP000183046">
    <property type="component" value="Unassembled WGS sequence"/>
</dbReference>
<reference evidence="4 9" key="1">
    <citation type="submission" date="2016-01" db="EMBL/GenBank/DDBJ databases">
        <title>Annotation of Pseudomonas oryzihabitans USDA-ARS-USMARC-56511.</title>
        <authorList>
            <person name="Harhay G.P."/>
            <person name="Harhay D.M."/>
            <person name="Smith T.P.L."/>
            <person name="Bono J.L."/>
            <person name="Heaton M.P."/>
            <person name="Clawson M.L."/>
            <person name="Chitko-Mckown C.G."/>
            <person name="Capik S.F."/>
            <person name="DeDonder K.D."/>
            <person name="Apley M.D."/>
            <person name="Lubbers B.V."/>
            <person name="White B.J."/>
            <person name="Larson R.L."/>
        </authorList>
    </citation>
    <scope>NUCLEOTIDE SEQUENCE [LARGE SCALE GENOMIC DNA]</scope>
    <source>
        <strain evidence="4 9">USDA-ARS-USMARC-56511</strain>
    </source>
</reference>
<dbReference type="PATRIC" id="fig|237610.13.peg.498"/>
<dbReference type="GO" id="GO:0016655">
    <property type="term" value="F:oxidoreductase activity, acting on NAD(P)H, quinone or similar compound as acceptor"/>
    <property type="evidence" value="ECO:0007669"/>
    <property type="project" value="UniProtKB-ARBA"/>
</dbReference>
<reference evidence="8" key="3">
    <citation type="submission" date="2016-10" db="EMBL/GenBank/DDBJ databases">
        <authorList>
            <person name="Varghese N."/>
            <person name="Submissions S."/>
        </authorList>
    </citation>
    <scope>NUCLEOTIDE SEQUENCE</scope>
    <source>
        <strain evidence="8">DSM 15758</strain>
    </source>
</reference>
<dbReference type="Proteomes" id="UP001268036">
    <property type="component" value="Unassembled WGS sequence"/>
</dbReference>
<dbReference type="STRING" id="237610.BJP27_12330"/>
<organism evidence="6 10">
    <name type="scientific">Pseudomonas oryzihabitans</name>
    <dbReference type="NCBI Taxonomy" id="47885"/>
    <lineage>
        <taxon>Bacteria</taxon>
        <taxon>Pseudomonadati</taxon>
        <taxon>Pseudomonadota</taxon>
        <taxon>Gammaproteobacteria</taxon>
        <taxon>Pseudomonadales</taxon>
        <taxon>Pseudomonadaceae</taxon>
        <taxon>Pseudomonas</taxon>
    </lineage>
</organism>
<dbReference type="PANTHER" id="PTHR37297:SF1">
    <property type="entry name" value="PROTEIN NRDI"/>
    <property type="match status" value="1"/>
</dbReference>
<dbReference type="PANTHER" id="PTHR37297">
    <property type="entry name" value="PROTEIN NRDI"/>
    <property type="match status" value="1"/>
</dbReference>
<proteinExistence type="inferred from homology"/>
<dbReference type="Proteomes" id="UP000189310">
    <property type="component" value="Unassembled WGS sequence"/>
</dbReference>
<sequence>MGELLYFSSTSENTHRFVEKLGLPARRIPQDPAAEPLKAREPYILVLPTYGGGGSKGAVPKPVIHFLNDPHNRALIRGVIAAGNTNFGEGYCLGGRIVAQKCAVPLLYQFELLGTTEDVDRVRTGVNDFWQRQA</sequence>
<evidence type="ECO:0000313" key="4">
    <source>
        <dbReference type="EMBL" id="ALZ86444.1"/>
    </source>
</evidence>
<dbReference type="EMBL" id="FMWB01000020">
    <property type="protein sequence ID" value="SCZ48096.1"/>
    <property type="molecule type" value="Genomic_DNA"/>
</dbReference>
<keyword evidence="12" id="KW-1185">Reference proteome</keyword>
<dbReference type="GO" id="GO:0010181">
    <property type="term" value="F:FMN binding"/>
    <property type="evidence" value="ECO:0007669"/>
    <property type="project" value="InterPro"/>
</dbReference>
<evidence type="ECO:0000313" key="12">
    <source>
        <dbReference type="Proteomes" id="UP000189310"/>
    </source>
</evidence>
<dbReference type="Gene3D" id="3.40.50.360">
    <property type="match status" value="1"/>
</dbReference>
<dbReference type="InterPro" id="IPR020852">
    <property type="entry name" value="RNR_Ib_NrdI_bac"/>
</dbReference>
<dbReference type="GeneID" id="57559527"/>
<evidence type="ECO:0000256" key="2">
    <source>
        <dbReference type="ARBA" id="ARBA00009942"/>
    </source>
</evidence>
<dbReference type="NCBIfam" id="TIGR00333">
    <property type="entry name" value="nrdI"/>
    <property type="match status" value="1"/>
</dbReference>
<dbReference type="SUPFAM" id="SSF52218">
    <property type="entry name" value="Flavoproteins"/>
    <property type="match status" value="1"/>
</dbReference>
<dbReference type="eggNOG" id="COG1780">
    <property type="taxonomic scope" value="Bacteria"/>
</dbReference>
<dbReference type="InterPro" id="IPR004465">
    <property type="entry name" value="RNR_NrdI"/>
</dbReference>
<comment type="function">
    <text evidence="1 3">Probably involved in ribonucleotide reductase function.</text>
</comment>
<dbReference type="Pfam" id="PF07972">
    <property type="entry name" value="Flavodoxin_NdrI"/>
    <property type="match status" value="1"/>
</dbReference>
<evidence type="ECO:0000256" key="3">
    <source>
        <dbReference type="HAMAP-Rule" id="MF_00128"/>
    </source>
</evidence>
<dbReference type="OrthoDB" id="350535at2"/>
<protein>
    <recommendedName>
        <fullName evidence="3">Protein NrdI</fullName>
    </recommendedName>
</protein>
<dbReference type="KEGG" id="por:APT59_20360"/>
<dbReference type="EMBL" id="LWCR01000021">
    <property type="protein sequence ID" value="OAN28531.1"/>
    <property type="molecule type" value="Genomic_DNA"/>
</dbReference>
<accession>A0A147HLC5</accession>
<accession>A0A0D7FKR1</accession>
<dbReference type="EMBL" id="CP013987">
    <property type="protein sequence ID" value="ALZ86444.1"/>
    <property type="molecule type" value="Genomic_DNA"/>
</dbReference>
<dbReference type="EMBL" id="JAVJAF010000001">
    <property type="protein sequence ID" value="MDR6233965.1"/>
    <property type="molecule type" value="Genomic_DNA"/>
</dbReference>
<dbReference type="HAMAP" id="MF_00128">
    <property type="entry name" value="NrdI"/>
    <property type="match status" value="1"/>
</dbReference>
<name>A0A0D7FKR1_9PSED</name>
<reference evidence="11" key="4">
    <citation type="submission" date="2016-10" db="EMBL/GenBank/DDBJ databases">
        <authorList>
            <person name="de Groot N.N."/>
        </authorList>
    </citation>
    <scope>NUCLEOTIDE SEQUENCE [LARGE SCALE GENOMIC DNA]</scope>
    <source>
        <strain evidence="11">DSM 15758</strain>
    </source>
</reference>
<gene>
    <name evidence="3 6" type="primary">nrdI</name>
    <name evidence="6" type="ORF">A4V15_20395</name>
    <name evidence="4" type="ORF">APT59_20360</name>
    <name evidence="7" type="ORF">BVL52_05050</name>
    <name evidence="5" type="ORF">QE440_001706</name>
    <name evidence="8" type="ORF">SAMN05216279_1209</name>
</gene>
<dbReference type="AlphaFoldDB" id="A0A0D7FKR1"/>
<dbReference type="Proteomes" id="UP000064137">
    <property type="component" value="Chromosome"/>
</dbReference>
<dbReference type="InterPro" id="IPR029039">
    <property type="entry name" value="Flavoprotein-like_sf"/>
</dbReference>
<dbReference type="EMBL" id="MTLN01000002">
    <property type="protein sequence ID" value="ONN73155.1"/>
    <property type="molecule type" value="Genomic_DNA"/>
</dbReference>
<evidence type="ECO:0000313" key="6">
    <source>
        <dbReference type="EMBL" id="OAN28531.1"/>
    </source>
</evidence>
<reference evidence="5" key="6">
    <citation type="submission" date="2023-08" db="EMBL/GenBank/DDBJ databases">
        <title>Functional and genomic diversity of the sorghum phyllosphere microbiome.</title>
        <authorList>
            <person name="Shade A."/>
        </authorList>
    </citation>
    <scope>NUCLEOTIDE SEQUENCE</scope>
    <source>
        <strain evidence="5">SORGH_AS_0201</strain>
    </source>
</reference>
<evidence type="ECO:0000313" key="11">
    <source>
        <dbReference type="Proteomes" id="UP000183046"/>
    </source>
</evidence>
<dbReference type="RefSeq" id="WP_027598230.1">
    <property type="nucleotide sequence ID" value="NZ_CP013987.1"/>
</dbReference>
<dbReference type="Proteomes" id="UP000078356">
    <property type="component" value="Unassembled WGS sequence"/>
</dbReference>
<evidence type="ECO:0000313" key="9">
    <source>
        <dbReference type="Proteomes" id="UP000064137"/>
    </source>
</evidence>
<evidence type="ECO:0000256" key="1">
    <source>
        <dbReference type="ARBA" id="ARBA00003999"/>
    </source>
</evidence>
<dbReference type="PATRIC" id="fig|47885.6.peg.1899"/>
<comment type="similarity">
    <text evidence="2 3">Belongs to the NrdI family.</text>
</comment>
<dbReference type="PIRSF" id="PIRSF005087">
    <property type="entry name" value="NrdI"/>
    <property type="match status" value="1"/>
</dbReference>
<evidence type="ECO:0000313" key="7">
    <source>
        <dbReference type="EMBL" id="ONN73155.1"/>
    </source>
</evidence>
<evidence type="ECO:0000313" key="5">
    <source>
        <dbReference type="EMBL" id="MDR6233965.1"/>
    </source>
</evidence>